<feature type="transmembrane region" description="Helical" evidence="1">
    <location>
        <begin position="15"/>
        <end position="33"/>
    </location>
</feature>
<accession>A0A6C0AVD2</accession>
<dbReference type="InterPro" id="IPR043929">
    <property type="entry name" value="DUF5755"/>
</dbReference>
<evidence type="ECO:0000256" key="1">
    <source>
        <dbReference type="SAM" id="Phobius"/>
    </source>
</evidence>
<dbReference type="EMBL" id="MN738770">
    <property type="protein sequence ID" value="QHS83897.1"/>
    <property type="molecule type" value="Genomic_DNA"/>
</dbReference>
<dbReference type="Pfam" id="PF19059">
    <property type="entry name" value="DUF5755"/>
    <property type="match status" value="1"/>
</dbReference>
<sequence length="230" mass="26720">MVKKCPSNKICIDKYHYIIGLLSVIIIILLYIFTRPFIDFTQKIQQIQQPINENSCDNNVCVNQPNMQYNYNYTNLPNDVLQNPYVAPLRDDRYLTPTHDVRGMPSCPSRITMGFNDPTCCNKSGIPINISTRAIDTDYRQVGILHNDKRSILPLFGRPLFTSRDKWQFYTMNEKENSIKLPLMFNGKSCTDEYGCDNLYTGDQVYVEGIKEIYSVKMYDNAVMKYLPFI</sequence>
<name>A0A6C0AVD2_9ZZZZ</name>
<keyword evidence="1" id="KW-0472">Membrane</keyword>
<keyword evidence="1" id="KW-0812">Transmembrane</keyword>
<organism evidence="2">
    <name type="scientific">viral metagenome</name>
    <dbReference type="NCBI Taxonomy" id="1070528"/>
    <lineage>
        <taxon>unclassified sequences</taxon>
        <taxon>metagenomes</taxon>
        <taxon>organismal metagenomes</taxon>
    </lineage>
</organism>
<keyword evidence="1" id="KW-1133">Transmembrane helix</keyword>
<protein>
    <submittedName>
        <fullName evidence="2">Uncharacterized protein</fullName>
    </submittedName>
</protein>
<reference evidence="2" key="1">
    <citation type="journal article" date="2020" name="Nature">
        <title>Giant virus diversity and host interactions through global metagenomics.</title>
        <authorList>
            <person name="Schulz F."/>
            <person name="Roux S."/>
            <person name="Paez-Espino D."/>
            <person name="Jungbluth S."/>
            <person name="Walsh D.A."/>
            <person name="Denef V.J."/>
            <person name="McMahon K.D."/>
            <person name="Konstantinidis K.T."/>
            <person name="Eloe-Fadrosh E.A."/>
            <person name="Kyrpides N.C."/>
            <person name="Woyke T."/>
        </authorList>
    </citation>
    <scope>NUCLEOTIDE SEQUENCE</scope>
    <source>
        <strain evidence="2">GVMAG-S-ERX555965-48</strain>
    </source>
</reference>
<dbReference type="AlphaFoldDB" id="A0A6C0AVD2"/>
<proteinExistence type="predicted"/>
<evidence type="ECO:0000313" key="2">
    <source>
        <dbReference type="EMBL" id="QHS83897.1"/>
    </source>
</evidence>